<dbReference type="EC" id="2.4.99.16" evidence="6"/>
<evidence type="ECO:0000313" key="8">
    <source>
        <dbReference type="EMBL" id="VFK42499.1"/>
    </source>
</evidence>
<dbReference type="InterPro" id="IPR006047">
    <property type="entry name" value="GH13_cat_dom"/>
</dbReference>
<dbReference type="InterPro" id="IPR049171">
    <property type="entry name" value="GLGE_C"/>
</dbReference>
<dbReference type="SMART" id="SM00642">
    <property type="entry name" value="Aamy"/>
    <property type="match status" value="1"/>
</dbReference>
<keyword evidence="3 6" id="KW-0808">Transferase</keyword>
<dbReference type="InterPro" id="IPR013780">
    <property type="entry name" value="Glyco_hydro_b"/>
</dbReference>
<reference evidence="8" key="1">
    <citation type="submission" date="2019-02" db="EMBL/GenBank/DDBJ databases">
        <authorList>
            <person name="Gruber-Vodicka R. H."/>
            <person name="Seah K. B. B."/>
        </authorList>
    </citation>
    <scope>NUCLEOTIDE SEQUENCE</scope>
    <source>
        <strain evidence="8">BECK_BZ125</strain>
    </source>
</reference>
<comment type="subunit">
    <text evidence="1 6">Homodimer.</text>
</comment>
<dbReference type="CDD" id="cd11344">
    <property type="entry name" value="AmyAc_GlgE_like"/>
    <property type="match status" value="1"/>
</dbReference>
<dbReference type="AlphaFoldDB" id="A0A450YLX1"/>
<feature type="binding site" evidence="6">
    <location>
        <begin position="518"/>
        <end position="519"/>
    </location>
    <ligand>
        <name>alpha-maltose 1-phosphate</name>
        <dbReference type="ChEBI" id="CHEBI:63576"/>
    </ligand>
</feature>
<feature type="active site" description="Nucleophile" evidence="6">
    <location>
        <position position="378"/>
    </location>
</feature>
<comment type="caution">
    <text evidence="6">Lacks conserved residue(s) required for the propagation of feature annotation.</text>
</comment>
<dbReference type="Gene3D" id="1.20.58.80">
    <property type="entry name" value="Phosphotransferase system, lactose/cellobiose-type IIA subunit"/>
    <property type="match status" value="1"/>
</dbReference>
<dbReference type="SUPFAM" id="SSF51445">
    <property type="entry name" value="(Trans)glycosidases"/>
    <property type="match status" value="1"/>
</dbReference>
<sequence length="652" mass="75314">MTIQSVIIENITPRVDGGRYPIKRELGDVVNVSAGIYKDGHDKLAAVLRYRKEGGKWTTAPMTQGENFEWTASFVPDEIGRYQYTIEAWPNAFRTWLDEVTKKHVAGVDISSELLEGGRLIAEARERVPKADRERFAKFVERIEASLVIGGDVAVKVVAEPQCAEIMDEFPDKRFATEYSPYLELTVDRVRARFANWYEMFPRSQGRIPGQSGTFDDCIARLPEIEGMGFNVVYFPPIHPIGKTNRKGPNNTLHAGPADPGCPYAIGNELGGHKAVDPDLGTLADFERFVRACHTMGMEVALDFAINCSPDHPYVREHSEWFYKRPDGSIKYSENPPKKYEDIYSLDFHCEDRKGLWNEMKSIIEFWIDHGVDIFRVDNPHTKPVAFWAWMIPEIQKKHPQAIFLSEAFTHPKMMRMLAKVGFTQSYTYFTWRNYKEEIIEYLTELTQGPMKEYYRGNFFANTPDILPTFLQEGGRSAFKIRLVLATTLSSVYGIYSGFELCENTPVPGREEYLNSEKYDYKVWDWDRPGNIKDYIAKLNWIRGAHPSLQEYDNLEFYPADSEYILAYGKTMEDEANLNERKDIIVVTVNIDPRHTHEAHVSLPIDKFGIRPEEAYEVHDLLTDARYQWRGETNWVRLDPHVEPAHVFHIRR</sequence>
<protein>
    <recommendedName>
        <fullName evidence="6">Alpha-1,4-glucan:maltose-1-phosphate maltosyltransferase</fullName>
        <shortName evidence="6">GMPMT</shortName>
        <ecNumber evidence="6">2.4.99.16</ecNumber>
    </recommendedName>
    <alternativeName>
        <fullName evidence="6">(1-&gt;4)-alpha-D-glucan:maltose-1-phosphate alpha-D-maltosyltransferase</fullName>
    </alternativeName>
</protein>
<feature type="binding site" evidence="6">
    <location>
        <position position="379"/>
    </location>
    <ligand>
        <name>alpha-maltose 1-phosphate</name>
        <dbReference type="ChEBI" id="CHEBI:63576"/>
    </ligand>
</feature>
<dbReference type="GO" id="GO:0004553">
    <property type="term" value="F:hydrolase activity, hydrolyzing O-glycosyl compounds"/>
    <property type="evidence" value="ECO:0007669"/>
    <property type="project" value="InterPro"/>
</dbReference>
<dbReference type="GO" id="GO:0016758">
    <property type="term" value="F:hexosyltransferase activity"/>
    <property type="evidence" value="ECO:0007669"/>
    <property type="project" value="UniProtKB-UniRule"/>
</dbReference>
<evidence type="ECO:0000256" key="6">
    <source>
        <dbReference type="HAMAP-Rule" id="MF_02124"/>
    </source>
</evidence>
<dbReference type="EMBL" id="CAADFT010000019">
    <property type="protein sequence ID" value="VFK42499.1"/>
    <property type="molecule type" value="Genomic_DNA"/>
</dbReference>
<dbReference type="HAMAP" id="MF_02124">
    <property type="entry name" value="GlgE"/>
    <property type="match status" value="1"/>
</dbReference>
<accession>A0A450YLX1</accession>
<dbReference type="Pfam" id="PF11896">
    <property type="entry name" value="GlgE_dom_N_S"/>
    <property type="match status" value="1"/>
</dbReference>
<feature type="active site" description="Proton donor" evidence="6">
    <location>
        <position position="407"/>
    </location>
</feature>
<comment type="catalytic activity">
    <reaction evidence="5 6">
        <text>alpha-maltose 1-phosphate + [(1-&gt;4)-alpha-D-glucosyl](n) = [(1-&gt;4)-alpha-D-glucosyl](n+2) + phosphate</text>
        <dbReference type="Rhea" id="RHEA:42692"/>
        <dbReference type="Rhea" id="RHEA-COMP:9584"/>
        <dbReference type="Rhea" id="RHEA-COMP:10183"/>
        <dbReference type="ChEBI" id="CHEBI:15444"/>
        <dbReference type="ChEBI" id="CHEBI:43474"/>
        <dbReference type="ChEBI" id="CHEBI:63576"/>
        <dbReference type="EC" id="2.4.99.16"/>
    </reaction>
</comment>
<dbReference type="InterPro" id="IPR013783">
    <property type="entry name" value="Ig-like_fold"/>
</dbReference>
<organism evidence="8">
    <name type="scientific">Candidatus Kentrum sp. TC</name>
    <dbReference type="NCBI Taxonomy" id="2126339"/>
    <lineage>
        <taxon>Bacteria</taxon>
        <taxon>Pseudomonadati</taxon>
        <taxon>Pseudomonadota</taxon>
        <taxon>Gammaproteobacteria</taxon>
        <taxon>Candidatus Kentrum</taxon>
    </lineage>
</organism>
<dbReference type="Gene3D" id="3.20.20.80">
    <property type="entry name" value="Glycosidases"/>
    <property type="match status" value="1"/>
</dbReference>
<evidence type="ECO:0000259" key="7">
    <source>
        <dbReference type="SMART" id="SM00642"/>
    </source>
</evidence>
<dbReference type="GO" id="GO:0030979">
    <property type="term" value="P:alpha-glucan biosynthetic process"/>
    <property type="evidence" value="ECO:0007669"/>
    <property type="project" value="UniProtKB-UniRule"/>
</dbReference>
<dbReference type="Pfam" id="PF00128">
    <property type="entry name" value="Alpha-amylase"/>
    <property type="match status" value="1"/>
</dbReference>
<comment type="function">
    <text evidence="6">Maltosyltransferase that uses maltose 1-phosphate (M1P) as the sugar donor to elongate linear or branched alpha-(1-&gt;4)-glucans. Is involved in a branched alpha-glucan biosynthetic pathway from trehalose, together with TreS, Mak and GlgB.</text>
</comment>
<evidence type="ECO:0000256" key="2">
    <source>
        <dbReference type="ARBA" id="ARBA00022676"/>
    </source>
</evidence>
<feature type="domain" description="Glycosyl hydrolase family 13 catalytic" evidence="7">
    <location>
        <begin position="195"/>
        <end position="537"/>
    </location>
</feature>
<feature type="binding site" evidence="6">
    <location>
        <position position="342"/>
    </location>
    <ligand>
        <name>alpha-maltose 1-phosphate</name>
        <dbReference type="ChEBI" id="CHEBI:63576"/>
    </ligand>
</feature>
<keyword evidence="4 6" id="KW-0119">Carbohydrate metabolism</keyword>
<dbReference type="InterPro" id="IPR017853">
    <property type="entry name" value="GH"/>
</dbReference>
<gene>
    <name evidence="6" type="primary">glgE</name>
    <name evidence="8" type="ORF">BECKTC1821E_GA0114239_101918</name>
</gene>
<dbReference type="InterPro" id="IPR021828">
    <property type="entry name" value="GlgE_dom_N/S"/>
</dbReference>
<keyword evidence="2 6" id="KW-0328">Glycosyltransferase</keyword>
<evidence type="ECO:0000256" key="5">
    <source>
        <dbReference type="ARBA" id="ARBA00048735"/>
    </source>
</evidence>
<proteinExistence type="inferred from homology"/>
<dbReference type="Gene3D" id="2.60.40.1180">
    <property type="entry name" value="Golgi alpha-mannosidase II"/>
    <property type="match status" value="1"/>
</dbReference>
<dbReference type="Pfam" id="PF21702">
    <property type="entry name" value="GLGE_C"/>
    <property type="match status" value="1"/>
</dbReference>
<dbReference type="PANTHER" id="PTHR47786:SF2">
    <property type="entry name" value="GLYCOSYL HYDROLASE FAMILY 13 CATALYTIC DOMAIN-CONTAINING PROTEIN"/>
    <property type="match status" value="1"/>
</dbReference>
<comment type="similarity">
    <text evidence="6">Belongs to the glycosyl hydrolase 13 family. GlgE subfamily.</text>
</comment>
<evidence type="ECO:0000256" key="1">
    <source>
        <dbReference type="ARBA" id="ARBA00011738"/>
    </source>
</evidence>
<dbReference type="PANTHER" id="PTHR47786">
    <property type="entry name" value="ALPHA-1,4-GLUCAN:MALTOSE-1-PHOSPHATE MALTOSYLTRANSFERASE"/>
    <property type="match status" value="1"/>
</dbReference>
<dbReference type="Gene3D" id="2.60.40.10">
    <property type="entry name" value="Immunoglobulins"/>
    <property type="match status" value="1"/>
</dbReference>
<name>A0A450YLX1_9GAMM</name>
<dbReference type="InterPro" id="IPR026585">
    <property type="entry name" value="GlgE"/>
</dbReference>
<evidence type="ECO:0000256" key="4">
    <source>
        <dbReference type="ARBA" id="ARBA00023277"/>
    </source>
</evidence>
<feature type="binding site" evidence="6">
    <location>
        <position position="247"/>
    </location>
    <ligand>
        <name>alpha-maltose 1-phosphate</name>
        <dbReference type="ChEBI" id="CHEBI:63576"/>
    </ligand>
</feature>
<feature type="site" description="Transition state stabilizer" evidence="6">
    <location>
        <position position="465"/>
    </location>
</feature>
<evidence type="ECO:0000256" key="3">
    <source>
        <dbReference type="ARBA" id="ARBA00022679"/>
    </source>
</evidence>